<dbReference type="AlphaFoldDB" id="A0A382ZD16"/>
<feature type="transmembrane region" description="Helical" evidence="1">
    <location>
        <begin position="12"/>
        <end position="30"/>
    </location>
</feature>
<organism evidence="2">
    <name type="scientific">marine metagenome</name>
    <dbReference type="NCBI Taxonomy" id="408172"/>
    <lineage>
        <taxon>unclassified sequences</taxon>
        <taxon>metagenomes</taxon>
        <taxon>ecological metagenomes</taxon>
    </lineage>
</organism>
<protein>
    <submittedName>
        <fullName evidence="2">Uncharacterized protein</fullName>
    </submittedName>
</protein>
<feature type="non-terminal residue" evidence="2">
    <location>
        <position position="35"/>
    </location>
</feature>
<dbReference type="EMBL" id="UINC01182903">
    <property type="protein sequence ID" value="SVD93373.1"/>
    <property type="molecule type" value="Genomic_DNA"/>
</dbReference>
<sequence>MLKAFFRSREWALWAWGGGSLLAISLWVQVQITVA</sequence>
<keyword evidence="1" id="KW-0472">Membrane</keyword>
<evidence type="ECO:0000256" key="1">
    <source>
        <dbReference type="SAM" id="Phobius"/>
    </source>
</evidence>
<reference evidence="2" key="1">
    <citation type="submission" date="2018-05" db="EMBL/GenBank/DDBJ databases">
        <authorList>
            <person name="Lanie J.A."/>
            <person name="Ng W.-L."/>
            <person name="Kazmierczak K.M."/>
            <person name="Andrzejewski T.M."/>
            <person name="Davidsen T.M."/>
            <person name="Wayne K.J."/>
            <person name="Tettelin H."/>
            <person name="Glass J.I."/>
            <person name="Rusch D."/>
            <person name="Podicherti R."/>
            <person name="Tsui H.-C.T."/>
            <person name="Winkler M.E."/>
        </authorList>
    </citation>
    <scope>NUCLEOTIDE SEQUENCE</scope>
</reference>
<keyword evidence="1" id="KW-0812">Transmembrane</keyword>
<gene>
    <name evidence="2" type="ORF">METZ01_LOCUS446227</name>
</gene>
<proteinExistence type="predicted"/>
<keyword evidence="1" id="KW-1133">Transmembrane helix</keyword>
<evidence type="ECO:0000313" key="2">
    <source>
        <dbReference type="EMBL" id="SVD93373.1"/>
    </source>
</evidence>
<accession>A0A382ZD16</accession>
<name>A0A382ZD16_9ZZZZ</name>